<dbReference type="SUPFAM" id="SSF53223">
    <property type="entry name" value="Aminoacid dehydrogenase-like, N-terminal domain"/>
    <property type="match status" value="1"/>
</dbReference>
<dbReference type="FunFam" id="3.40.50.10860:FF:000005">
    <property type="entry name" value="C-1-tetrahydrofolate synthase, cytoplasmic, putative"/>
    <property type="match status" value="1"/>
</dbReference>
<evidence type="ECO:0000256" key="6">
    <source>
        <dbReference type="ARBA" id="ARBA00023268"/>
    </source>
</evidence>
<sequence length="335" mass="36289">MRQILRLRVFSSLLTSTMRSHTYIDSLGSASIMARVLDGKALAGTVKDELKELIANWVNLGNRAPSIRCILVGEDPASHTYVNNKIIAARYVGINAEVIKRDSTITEEQLIQEIEELNADSSVDGILVQLPIPETMSERKVCNAVAPEKDVDGFHIVNIGQLCVDMPTLVPATALAVIEMLKRFKIETHGRNAVVVGRSKNVGLPIAMMLHSDKKHDNGLGMDATVTICHRYTPKEQLAIFCQNADIIITATGVPKLIQANMIKPGATVIDVGITKITDENGKSRLVGDVDYDEVVKVAGAVTPVPGGVGPMTVAMLMHNTFQAAKHLAQKAQLQ</sequence>
<organism evidence="10">
    <name type="scientific">Spodoptera frugiperda</name>
    <name type="common">Fall armyworm</name>
    <dbReference type="NCBI Taxonomy" id="7108"/>
    <lineage>
        <taxon>Eukaryota</taxon>
        <taxon>Metazoa</taxon>
        <taxon>Ecdysozoa</taxon>
        <taxon>Arthropoda</taxon>
        <taxon>Hexapoda</taxon>
        <taxon>Insecta</taxon>
        <taxon>Pterygota</taxon>
        <taxon>Neoptera</taxon>
        <taxon>Endopterygota</taxon>
        <taxon>Lepidoptera</taxon>
        <taxon>Glossata</taxon>
        <taxon>Ditrysia</taxon>
        <taxon>Noctuoidea</taxon>
        <taxon>Noctuidae</taxon>
        <taxon>Amphipyrinae</taxon>
        <taxon>Spodoptera</taxon>
    </lineage>
</organism>
<dbReference type="FunFam" id="3.40.50.720:FF:000070">
    <property type="entry name" value="probable bifunctional methylenetetrahydrofolate dehydrogenase/cyclohydrolase 2"/>
    <property type="match status" value="1"/>
</dbReference>
<evidence type="ECO:0000256" key="5">
    <source>
        <dbReference type="ARBA" id="ARBA00023002"/>
    </source>
</evidence>
<feature type="domain" description="Tetrahydrofolate dehydrogenase/cyclohydrolase catalytic" evidence="8">
    <location>
        <begin position="37"/>
        <end position="152"/>
    </location>
</feature>
<reference evidence="12 13" key="2">
    <citation type="submission" date="2025-04" db="UniProtKB">
        <authorList>
            <consortium name="RefSeq"/>
        </authorList>
    </citation>
    <scope>IDENTIFICATION</scope>
    <source>
        <tissue evidence="12 13">Whole larval tissue</tissue>
    </source>
</reference>
<gene>
    <name evidence="12 13" type="primary">LOC118273948</name>
    <name evidence="10" type="ORF">SFRICE_015895</name>
</gene>
<dbReference type="InterPro" id="IPR046346">
    <property type="entry name" value="Aminoacid_DH-like_N_sf"/>
</dbReference>
<dbReference type="RefSeq" id="XP_035447119.1">
    <property type="nucleotide sequence ID" value="XM_035591226.2"/>
</dbReference>
<evidence type="ECO:0000256" key="2">
    <source>
        <dbReference type="ARBA" id="ARBA00012776"/>
    </source>
</evidence>
<reference evidence="10" key="1">
    <citation type="submission" date="2016-07" db="EMBL/GenBank/DDBJ databases">
        <authorList>
            <person name="Bretaudeau A."/>
        </authorList>
    </citation>
    <scope>NUCLEOTIDE SEQUENCE</scope>
    <source>
        <strain evidence="10">Rice</strain>
        <tissue evidence="10">Whole body</tissue>
    </source>
</reference>
<evidence type="ECO:0000256" key="3">
    <source>
        <dbReference type="ARBA" id="ARBA00022563"/>
    </source>
</evidence>
<accession>A0A2H1VMW1</accession>
<dbReference type="GO" id="GO:0004488">
    <property type="term" value="F:methylenetetrahydrofolate dehydrogenase (NADP+) activity"/>
    <property type="evidence" value="ECO:0007669"/>
    <property type="project" value="InterPro"/>
</dbReference>
<evidence type="ECO:0000259" key="9">
    <source>
        <dbReference type="Pfam" id="PF02882"/>
    </source>
</evidence>
<dbReference type="PANTHER" id="PTHR48099">
    <property type="entry name" value="C-1-TETRAHYDROFOLATE SYNTHASE, CYTOPLASMIC-RELATED"/>
    <property type="match status" value="1"/>
</dbReference>
<dbReference type="RefSeq" id="XP_035447118.1">
    <property type="nucleotide sequence ID" value="XM_035591225.2"/>
</dbReference>
<dbReference type="Proteomes" id="UP000829999">
    <property type="component" value="Chromosome 3"/>
</dbReference>
<dbReference type="PROSITE" id="PS00766">
    <property type="entry name" value="THF_DHG_CYH_1"/>
    <property type="match status" value="1"/>
</dbReference>
<dbReference type="GO" id="GO:0005739">
    <property type="term" value="C:mitochondrion"/>
    <property type="evidence" value="ECO:0007669"/>
    <property type="project" value="TreeGrafter"/>
</dbReference>
<keyword evidence="5" id="KW-0560">Oxidoreductase</keyword>
<comment type="catalytic activity">
    <reaction evidence="7">
        <text>(6R)-5,10-methenyltetrahydrofolate + H2O = (6R)-10-formyltetrahydrofolate + H(+)</text>
        <dbReference type="Rhea" id="RHEA:23700"/>
        <dbReference type="ChEBI" id="CHEBI:15377"/>
        <dbReference type="ChEBI" id="CHEBI:15378"/>
        <dbReference type="ChEBI" id="CHEBI:57455"/>
        <dbReference type="ChEBI" id="CHEBI:195366"/>
        <dbReference type="EC" id="3.5.4.9"/>
    </reaction>
</comment>
<evidence type="ECO:0000256" key="7">
    <source>
        <dbReference type="ARBA" id="ARBA00036357"/>
    </source>
</evidence>
<dbReference type="Pfam" id="PF00763">
    <property type="entry name" value="THF_DHG_CYH"/>
    <property type="match status" value="1"/>
</dbReference>
<dbReference type="Gene3D" id="3.40.50.10860">
    <property type="entry name" value="Leucine Dehydrogenase, chain A, domain 1"/>
    <property type="match status" value="1"/>
</dbReference>
<dbReference type="GO" id="GO:0035999">
    <property type="term" value="P:tetrahydrofolate interconversion"/>
    <property type="evidence" value="ECO:0007669"/>
    <property type="project" value="TreeGrafter"/>
</dbReference>
<dbReference type="AlphaFoldDB" id="A0A2H1VMW1"/>
<dbReference type="EMBL" id="ODYU01003424">
    <property type="protein sequence ID" value="SOQ42169.1"/>
    <property type="molecule type" value="Genomic_DNA"/>
</dbReference>
<dbReference type="PROSITE" id="PS00767">
    <property type="entry name" value="THF_DHG_CYH_2"/>
    <property type="match status" value="1"/>
</dbReference>
<proteinExistence type="inferred from homology"/>
<dbReference type="Gene3D" id="3.40.50.720">
    <property type="entry name" value="NAD(P)-binding Rossmann-like Domain"/>
    <property type="match status" value="1"/>
</dbReference>
<evidence type="ECO:0000313" key="13">
    <source>
        <dbReference type="RefSeq" id="XP_035447119.1"/>
    </source>
</evidence>
<dbReference type="InterPro" id="IPR036291">
    <property type="entry name" value="NAD(P)-bd_dom_sf"/>
</dbReference>
<keyword evidence="4" id="KW-0378">Hydrolase</keyword>
<dbReference type="PRINTS" id="PR00085">
    <property type="entry name" value="THFDHDRGNASE"/>
</dbReference>
<dbReference type="CTD" id="47895"/>
<evidence type="ECO:0000313" key="11">
    <source>
        <dbReference type="Proteomes" id="UP000829999"/>
    </source>
</evidence>
<dbReference type="HAMAP" id="MF_01576">
    <property type="entry name" value="THF_DHG_CYH"/>
    <property type="match status" value="1"/>
</dbReference>
<comment type="subunit">
    <text evidence="1">Homodimer.</text>
</comment>
<keyword evidence="11" id="KW-1185">Reference proteome</keyword>
<dbReference type="OrthoDB" id="5126881at2759"/>
<dbReference type="GeneID" id="118273948"/>
<keyword evidence="6" id="KW-0511">Multifunctional enzyme</keyword>
<keyword evidence="3" id="KW-0554">One-carbon metabolism</keyword>
<dbReference type="EC" id="3.5.4.9" evidence="2"/>
<evidence type="ECO:0000256" key="4">
    <source>
        <dbReference type="ARBA" id="ARBA00022801"/>
    </source>
</evidence>
<dbReference type="InterPro" id="IPR020630">
    <property type="entry name" value="THF_DH/CycHdrlase_cat_dom"/>
</dbReference>
<dbReference type="InterPro" id="IPR020631">
    <property type="entry name" value="THF_DH/CycHdrlase_NAD-bd_dom"/>
</dbReference>
<dbReference type="InterPro" id="IPR020867">
    <property type="entry name" value="THF_DH/CycHdrlase_CS"/>
</dbReference>
<dbReference type="CDD" id="cd01080">
    <property type="entry name" value="NAD_bind_m-THF_DH_Cyclohyd"/>
    <property type="match status" value="1"/>
</dbReference>
<protein>
    <recommendedName>
        <fullName evidence="2">methenyltetrahydrofolate cyclohydrolase</fullName>
        <ecNumber evidence="2">3.5.4.9</ecNumber>
    </recommendedName>
</protein>
<evidence type="ECO:0000313" key="10">
    <source>
        <dbReference type="EMBL" id="SOQ42169.1"/>
    </source>
</evidence>
<feature type="domain" description="Tetrahydrofolate dehydrogenase/cyclohydrolase NAD(P)-binding" evidence="9">
    <location>
        <begin position="171"/>
        <end position="327"/>
    </location>
</feature>
<dbReference type="GO" id="GO:0004477">
    <property type="term" value="F:methenyltetrahydrofolate cyclohydrolase activity"/>
    <property type="evidence" value="ECO:0007669"/>
    <property type="project" value="UniProtKB-EC"/>
</dbReference>
<dbReference type="SUPFAM" id="SSF51735">
    <property type="entry name" value="NAD(P)-binding Rossmann-fold domains"/>
    <property type="match status" value="1"/>
</dbReference>
<dbReference type="Pfam" id="PF02882">
    <property type="entry name" value="THF_DHG_CYH_C"/>
    <property type="match status" value="1"/>
</dbReference>
<evidence type="ECO:0000256" key="1">
    <source>
        <dbReference type="ARBA" id="ARBA00011738"/>
    </source>
</evidence>
<evidence type="ECO:0000259" key="8">
    <source>
        <dbReference type="Pfam" id="PF00763"/>
    </source>
</evidence>
<evidence type="ECO:0000313" key="12">
    <source>
        <dbReference type="RefSeq" id="XP_035447118.1"/>
    </source>
</evidence>
<dbReference type="GO" id="GO:0004487">
    <property type="term" value="F:methylenetetrahydrofolate dehydrogenase (NAD+) activity"/>
    <property type="evidence" value="ECO:0007669"/>
    <property type="project" value="TreeGrafter"/>
</dbReference>
<dbReference type="PANTHER" id="PTHR48099:SF11">
    <property type="entry name" value="BIFUNCTIONAL METHYLENETETRAHYDROFOLATE DEHYDROGENASE_CYCLOHYDROLASE, MITOCHONDRIAL"/>
    <property type="match status" value="1"/>
</dbReference>
<dbReference type="InterPro" id="IPR000672">
    <property type="entry name" value="THF_DH/CycHdrlase"/>
</dbReference>
<name>A0A2H1VMW1_SPOFR</name>